<evidence type="ECO:0000313" key="3">
    <source>
        <dbReference type="EMBL" id="MDR6967196.1"/>
    </source>
</evidence>
<dbReference type="EMBL" id="JAVDVI010000004">
    <property type="protein sequence ID" value="MDR6967196.1"/>
    <property type="molecule type" value="Genomic_DNA"/>
</dbReference>
<feature type="signal peptide" evidence="2">
    <location>
        <begin position="1"/>
        <end position="19"/>
    </location>
</feature>
<organism evidence="3 4">
    <name type="scientific">Flavobacterium arsenatis</name>
    <dbReference type="NCBI Taxonomy" id="1484332"/>
    <lineage>
        <taxon>Bacteria</taxon>
        <taxon>Pseudomonadati</taxon>
        <taxon>Bacteroidota</taxon>
        <taxon>Flavobacteriia</taxon>
        <taxon>Flavobacteriales</taxon>
        <taxon>Flavobacteriaceae</taxon>
        <taxon>Flavobacterium</taxon>
    </lineage>
</organism>
<keyword evidence="2" id="KW-0732">Signal</keyword>
<sequence>MKKILIFGIIMLFAIGANAQQKGTRYNDTIASPPTPPPSAEINRANKIEGVKMQSNGAIDAEKQAKDKGSTKNQTQVNPEKMAPIVGDTVRRPKPIQQ</sequence>
<protein>
    <submittedName>
        <fullName evidence="3">Uncharacterized protein</fullName>
    </submittedName>
</protein>
<feature type="region of interest" description="Disordered" evidence="1">
    <location>
        <begin position="56"/>
        <end position="98"/>
    </location>
</feature>
<reference evidence="3 4" key="1">
    <citation type="submission" date="2023-07" db="EMBL/GenBank/DDBJ databases">
        <title>Sorghum-associated microbial communities from plants grown in Nebraska, USA.</title>
        <authorList>
            <person name="Schachtman D."/>
        </authorList>
    </citation>
    <scope>NUCLEOTIDE SEQUENCE [LARGE SCALE GENOMIC DNA]</scope>
    <source>
        <strain evidence="3 4">3773</strain>
    </source>
</reference>
<name>A0ABU1TMV6_9FLAO</name>
<gene>
    <name evidence="3" type="ORF">J2X31_001203</name>
</gene>
<feature type="compositionally biased region" description="Basic and acidic residues" evidence="1">
    <location>
        <begin position="60"/>
        <end position="70"/>
    </location>
</feature>
<evidence type="ECO:0000313" key="4">
    <source>
        <dbReference type="Proteomes" id="UP001255185"/>
    </source>
</evidence>
<evidence type="ECO:0000256" key="1">
    <source>
        <dbReference type="SAM" id="MobiDB-lite"/>
    </source>
</evidence>
<dbReference type="Proteomes" id="UP001255185">
    <property type="component" value="Unassembled WGS sequence"/>
</dbReference>
<proteinExistence type="predicted"/>
<keyword evidence="4" id="KW-1185">Reference proteome</keyword>
<dbReference type="RefSeq" id="WP_310025203.1">
    <property type="nucleotide sequence ID" value="NZ_JAVDVI010000004.1"/>
</dbReference>
<evidence type="ECO:0000256" key="2">
    <source>
        <dbReference type="SAM" id="SignalP"/>
    </source>
</evidence>
<feature type="chain" id="PRO_5045411109" evidence="2">
    <location>
        <begin position="20"/>
        <end position="98"/>
    </location>
</feature>
<comment type="caution">
    <text evidence="3">The sequence shown here is derived from an EMBL/GenBank/DDBJ whole genome shotgun (WGS) entry which is preliminary data.</text>
</comment>
<accession>A0ABU1TMV6</accession>